<name>A0A445A2N7_ARAHY</name>
<dbReference type="Pfam" id="PF26130">
    <property type="entry name" value="PB1-like"/>
    <property type="match status" value="1"/>
</dbReference>
<dbReference type="AlphaFoldDB" id="A0A445A2N7"/>
<dbReference type="Proteomes" id="UP000289738">
    <property type="component" value="Chromosome B03"/>
</dbReference>
<feature type="domain" description="PB1-like" evidence="1">
    <location>
        <begin position="2"/>
        <end position="81"/>
    </location>
</feature>
<organism evidence="2 3">
    <name type="scientific">Arachis hypogaea</name>
    <name type="common">Peanut</name>
    <dbReference type="NCBI Taxonomy" id="3818"/>
    <lineage>
        <taxon>Eukaryota</taxon>
        <taxon>Viridiplantae</taxon>
        <taxon>Streptophyta</taxon>
        <taxon>Embryophyta</taxon>
        <taxon>Tracheophyta</taxon>
        <taxon>Spermatophyta</taxon>
        <taxon>Magnoliopsida</taxon>
        <taxon>eudicotyledons</taxon>
        <taxon>Gunneridae</taxon>
        <taxon>Pentapetalae</taxon>
        <taxon>rosids</taxon>
        <taxon>fabids</taxon>
        <taxon>Fabales</taxon>
        <taxon>Fabaceae</taxon>
        <taxon>Papilionoideae</taxon>
        <taxon>50 kb inversion clade</taxon>
        <taxon>dalbergioids sensu lato</taxon>
        <taxon>Dalbergieae</taxon>
        <taxon>Pterocarpus clade</taxon>
        <taxon>Arachis</taxon>
    </lineage>
</organism>
<protein>
    <recommendedName>
        <fullName evidence="1">PB1-like domain-containing protein</fullName>
    </recommendedName>
</protein>
<sequence>MLYISRKVTEIKRINVNTLNKFFISDLLNDIGYTSITNFHWLKPDKELDNGMKMLRANMDLVKMYEAAVKNGNRIKLYTEHPINISVIVEENITPIKMRLKTYAKRIPTPKKTPKRRLVVVEDDNNAKIVGHV</sequence>
<reference evidence="2 3" key="1">
    <citation type="submission" date="2019-01" db="EMBL/GenBank/DDBJ databases">
        <title>Sequencing of cultivated peanut Arachis hypogaea provides insights into genome evolution and oil improvement.</title>
        <authorList>
            <person name="Chen X."/>
        </authorList>
    </citation>
    <scope>NUCLEOTIDE SEQUENCE [LARGE SCALE GENOMIC DNA]</scope>
    <source>
        <strain evidence="3">cv. Fuhuasheng</strain>
        <tissue evidence="2">Leaves</tissue>
    </source>
</reference>
<proteinExistence type="predicted"/>
<evidence type="ECO:0000259" key="1">
    <source>
        <dbReference type="Pfam" id="PF26130"/>
    </source>
</evidence>
<comment type="caution">
    <text evidence="2">The sequence shown here is derived from an EMBL/GenBank/DDBJ whole genome shotgun (WGS) entry which is preliminary data.</text>
</comment>
<evidence type="ECO:0000313" key="2">
    <source>
        <dbReference type="EMBL" id="RYR20668.1"/>
    </source>
</evidence>
<dbReference type="EMBL" id="SDMP01000013">
    <property type="protein sequence ID" value="RYR20668.1"/>
    <property type="molecule type" value="Genomic_DNA"/>
</dbReference>
<keyword evidence="3" id="KW-1185">Reference proteome</keyword>
<dbReference type="InterPro" id="IPR058594">
    <property type="entry name" value="PB1-like_dom_pln"/>
</dbReference>
<accession>A0A445A2N7</accession>
<gene>
    <name evidence="2" type="ORF">Ahy_B03g065872</name>
</gene>
<evidence type="ECO:0000313" key="3">
    <source>
        <dbReference type="Proteomes" id="UP000289738"/>
    </source>
</evidence>